<dbReference type="GO" id="GO:0000139">
    <property type="term" value="C:Golgi membrane"/>
    <property type="evidence" value="ECO:0007669"/>
    <property type="project" value="InterPro"/>
</dbReference>
<dbReference type="Pfam" id="PF00839">
    <property type="entry name" value="Cys_rich_FGFR"/>
    <property type="match status" value="3"/>
</dbReference>
<dbReference type="InterPro" id="IPR001893">
    <property type="entry name" value="Cys-rich_GLG1_repeat"/>
</dbReference>
<evidence type="ECO:0000256" key="10">
    <source>
        <dbReference type="SAM" id="SignalP"/>
    </source>
</evidence>
<keyword evidence="5" id="KW-1133">Transmembrane helix</keyword>
<keyword evidence="7" id="KW-0325">Glycoprotein</keyword>
<feature type="region of interest" description="Disordered" evidence="9">
    <location>
        <begin position="29"/>
        <end position="82"/>
    </location>
</feature>
<evidence type="ECO:0000256" key="2">
    <source>
        <dbReference type="ARBA" id="ARBA00022692"/>
    </source>
</evidence>
<keyword evidence="3 10" id="KW-0732">Signal</keyword>
<evidence type="ECO:0008006" key="13">
    <source>
        <dbReference type="Google" id="ProtNLM"/>
    </source>
</evidence>
<accession>A0A815SWD3</accession>
<evidence type="ECO:0000256" key="5">
    <source>
        <dbReference type="ARBA" id="ARBA00022989"/>
    </source>
</evidence>
<dbReference type="Proteomes" id="UP000663889">
    <property type="component" value="Unassembled WGS sequence"/>
</dbReference>
<evidence type="ECO:0000256" key="9">
    <source>
        <dbReference type="SAM" id="MobiDB-lite"/>
    </source>
</evidence>
<reference evidence="11" key="1">
    <citation type="submission" date="2021-02" db="EMBL/GenBank/DDBJ databases">
        <authorList>
            <person name="Nowell W R."/>
        </authorList>
    </citation>
    <scope>NUCLEOTIDE SEQUENCE</scope>
</reference>
<organism evidence="11 12">
    <name type="scientific">Rotaria sordida</name>
    <dbReference type="NCBI Taxonomy" id="392033"/>
    <lineage>
        <taxon>Eukaryota</taxon>
        <taxon>Metazoa</taxon>
        <taxon>Spiralia</taxon>
        <taxon>Gnathifera</taxon>
        <taxon>Rotifera</taxon>
        <taxon>Eurotatoria</taxon>
        <taxon>Bdelloidea</taxon>
        <taxon>Philodinida</taxon>
        <taxon>Philodinidae</taxon>
        <taxon>Rotaria</taxon>
    </lineage>
</organism>
<dbReference type="AlphaFoldDB" id="A0A815SWD3"/>
<feature type="non-terminal residue" evidence="11">
    <location>
        <position position="1"/>
    </location>
</feature>
<evidence type="ECO:0000256" key="4">
    <source>
        <dbReference type="ARBA" id="ARBA00022737"/>
    </source>
</evidence>
<proteinExistence type="predicted"/>
<comment type="subcellular location">
    <subcellularLocation>
        <location evidence="1">Membrane</location>
        <topology evidence="1">Single-pass type I membrane protein</topology>
    </subcellularLocation>
</comment>
<dbReference type="InterPro" id="IPR017873">
    <property type="entry name" value="Cys-rich_GLG1_repeat_euk"/>
</dbReference>
<evidence type="ECO:0000256" key="7">
    <source>
        <dbReference type="ARBA" id="ARBA00023180"/>
    </source>
</evidence>
<evidence type="ECO:0000256" key="3">
    <source>
        <dbReference type="ARBA" id="ARBA00022729"/>
    </source>
</evidence>
<evidence type="ECO:0000313" key="11">
    <source>
        <dbReference type="EMBL" id="CAF1497199.1"/>
    </source>
</evidence>
<feature type="compositionally biased region" description="Polar residues" evidence="9">
    <location>
        <begin position="35"/>
        <end position="45"/>
    </location>
</feature>
<feature type="chain" id="PRO_5032530991" description="Golgi apparatus protein 1" evidence="10">
    <location>
        <begin position="21"/>
        <end position="361"/>
    </location>
</feature>
<keyword evidence="4" id="KW-0677">Repeat</keyword>
<dbReference type="PANTHER" id="PTHR11884:SF1">
    <property type="entry name" value="GOLGI APPARATUS PROTEIN 1"/>
    <property type="match status" value="1"/>
</dbReference>
<dbReference type="InterPro" id="IPR039728">
    <property type="entry name" value="GLG1"/>
</dbReference>
<sequence length="361" mass="42035">MSRRQLIFLYLFILFTDVFAQKFHPKLENNDREQPQSTDRIQPSIYSERKLPANNRGNNDNQQQSVVDQSRPRSSIESYRRSSSSSAALASSNECKFDVQRYCNKGSQQLLSNLKVLQCVDDLDHAVNLISKECQHLIYKFKYNMTLDPHFDDTAERQCSKDLKVFDECKEFIGKRGSGRLVTCLYDLLPNITESSCRYFIKQMQAVVFNDWRLMEYFADACMGDIKNLECGRLDDENEAIPHEPGAVVSCLSQKYTKLSSHCRKEIFRLAEMQSDDYHLDRALYYACRDDRERLCAQVSSGNGRVYRYLYDQKFNSMMSSACRKEVHRRQSLVVADVRTDVPLTRACRNEMLEHKCIIDP</sequence>
<evidence type="ECO:0000256" key="1">
    <source>
        <dbReference type="ARBA" id="ARBA00004479"/>
    </source>
</evidence>
<evidence type="ECO:0000313" key="12">
    <source>
        <dbReference type="Proteomes" id="UP000663889"/>
    </source>
</evidence>
<feature type="signal peptide" evidence="10">
    <location>
        <begin position="1"/>
        <end position="20"/>
    </location>
</feature>
<evidence type="ECO:0000256" key="6">
    <source>
        <dbReference type="ARBA" id="ARBA00023136"/>
    </source>
</evidence>
<comment type="caution">
    <text evidence="11">The sequence shown here is derived from an EMBL/GenBank/DDBJ whole genome shotgun (WGS) entry which is preliminary data.</text>
</comment>
<feature type="repeat" description="Cys-rich GLG1" evidence="8">
    <location>
        <begin position="258"/>
        <end position="318"/>
    </location>
</feature>
<name>A0A815SWD3_9BILA</name>
<feature type="compositionally biased region" description="Low complexity" evidence="9">
    <location>
        <begin position="58"/>
        <end position="82"/>
    </location>
</feature>
<dbReference type="PROSITE" id="PS51289">
    <property type="entry name" value="GLG1_C_RICH"/>
    <property type="match status" value="1"/>
</dbReference>
<keyword evidence="2" id="KW-0812">Transmembrane</keyword>
<gene>
    <name evidence="11" type="ORF">SEV965_LOCUS35880</name>
</gene>
<protein>
    <recommendedName>
        <fullName evidence="13">Golgi apparatus protein 1</fullName>
    </recommendedName>
</protein>
<evidence type="ECO:0000256" key="8">
    <source>
        <dbReference type="PROSITE-ProRule" id="PRU00622"/>
    </source>
</evidence>
<dbReference type="PANTHER" id="PTHR11884">
    <property type="entry name" value="SELECTIN LIGAND RELATED"/>
    <property type="match status" value="1"/>
</dbReference>
<dbReference type="EMBL" id="CAJNOU010006110">
    <property type="protein sequence ID" value="CAF1497199.1"/>
    <property type="molecule type" value="Genomic_DNA"/>
</dbReference>
<keyword evidence="6" id="KW-0472">Membrane</keyword>